<feature type="domain" description="PBP" evidence="2">
    <location>
        <begin position="36"/>
        <end position="271"/>
    </location>
</feature>
<organism evidence="3 4">
    <name type="scientific">Flavobacterium crassostreae</name>
    <dbReference type="NCBI Taxonomy" id="1763534"/>
    <lineage>
        <taxon>Bacteria</taxon>
        <taxon>Pseudomonadati</taxon>
        <taxon>Bacteroidota</taxon>
        <taxon>Flavobacteriia</taxon>
        <taxon>Flavobacteriales</taxon>
        <taxon>Flavobacteriaceae</taxon>
        <taxon>Flavobacterium</taxon>
    </lineage>
</organism>
<dbReference type="RefSeq" id="WP_066335228.1">
    <property type="nucleotide sequence ID" value="NZ_CP017688.1"/>
</dbReference>
<dbReference type="OrthoDB" id="1450880at2"/>
<dbReference type="AlphaFoldDB" id="A0A1B9DZN1"/>
<keyword evidence="1" id="KW-0732">Signal</keyword>
<evidence type="ECO:0000256" key="1">
    <source>
        <dbReference type="ARBA" id="ARBA00022729"/>
    </source>
</evidence>
<comment type="caution">
    <text evidence="3">The sequence shown here is derived from an EMBL/GenBank/DDBJ whole genome shotgun (WGS) entry which is preliminary data.</text>
</comment>
<dbReference type="InterPro" id="IPR024370">
    <property type="entry name" value="PBP_domain"/>
</dbReference>
<proteinExistence type="predicted"/>
<evidence type="ECO:0000259" key="2">
    <source>
        <dbReference type="Pfam" id="PF12849"/>
    </source>
</evidence>
<reference evidence="3 4" key="1">
    <citation type="submission" date="2016-03" db="EMBL/GenBank/DDBJ databases">
        <authorList>
            <person name="Ploux O."/>
        </authorList>
    </citation>
    <scope>NUCLEOTIDE SEQUENCE [LARGE SCALE GENOMIC DNA]</scope>
    <source>
        <strain evidence="3 4">LPB0076</strain>
    </source>
</reference>
<dbReference type="Gene3D" id="3.40.190.10">
    <property type="entry name" value="Periplasmic binding protein-like II"/>
    <property type="match status" value="3"/>
</dbReference>
<dbReference type="PROSITE" id="PS51257">
    <property type="entry name" value="PROKAR_LIPOPROTEIN"/>
    <property type="match status" value="1"/>
</dbReference>
<name>A0A1B9DZN1_9FLAO</name>
<dbReference type="STRING" id="1763534.GCA_001831475_00358"/>
<accession>A0A1B9DZN1</accession>
<gene>
    <name evidence="3" type="ORF">LPBF_08755</name>
</gene>
<dbReference type="InterPro" id="IPR050811">
    <property type="entry name" value="Phosphate_ABC_transporter"/>
</dbReference>
<evidence type="ECO:0000313" key="3">
    <source>
        <dbReference type="EMBL" id="OCB75140.1"/>
    </source>
</evidence>
<sequence>MKKIRTLSYLTFLLLFTIIFACKNDSKANKETVIKGRTTILVDASFQPIIEDQIAIFESKYDAKIAMTAKSEKEIVHDFLNDSTGIAILSRTLNENELKNFKLKKIIPKITKIGTDAIAFITHQNSQDTLIALQDVVDFMNGKKGTKIQGLVFDNPNSSTARYINQLSGLQDFPDTGVFSFNTNEDVIKFVSENEGMIGIVGLNWLYQPSPTGREYTQKVKTLSVKDINGTKYISPSQNNLAEETYPLARDLYIINCQGRSGLGMGFASFVSGDIGQRIILKSGLYPVRTPGRKIIFKNNSQNKNENENE</sequence>
<dbReference type="Pfam" id="PF12849">
    <property type="entry name" value="PBP_like_2"/>
    <property type="match status" value="1"/>
</dbReference>
<evidence type="ECO:0000313" key="4">
    <source>
        <dbReference type="Proteomes" id="UP000093510"/>
    </source>
</evidence>
<protein>
    <submittedName>
        <fullName evidence="3">Phosphate ABC transporter substrate-binding protein</fullName>
    </submittedName>
</protein>
<dbReference type="PANTHER" id="PTHR30570:SF1">
    <property type="entry name" value="PHOSPHATE-BINDING PROTEIN PSTS"/>
    <property type="match status" value="1"/>
</dbReference>
<dbReference type="PANTHER" id="PTHR30570">
    <property type="entry name" value="PERIPLASMIC PHOSPHATE BINDING COMPONENT OF PHOSPHATE ABC TRANSPORTER"/>
    <property type="match status" value="1"/>
</dbReference>
<dbReference type="Proteomes" id="UP000093510">
    <property type="component" value="Unassembled WGS sequence"/>
</dbReference>
<keyword evidence="4" id="KW-1185">Reference proteome</keyword>
<dbReference type="EMBL" id="LVEP01000035">
    <property type="protein sequence ID" value="OCB75140.1"/>
    <property type="molecule type" value="Genomic_DNA"/>
</dbReference>
<dbReference type="SUPFAM" id="SSF53850">
    <property type="entry name" value="Periplasmic binding protein-like II"/>
    <property type="match status" value="1"/>
</dbReference>